<comment type="subcellular location">
    <subcellularLocation>
        <location evidence="1">Membrane</location>
        <topology evidence="1">Single-pass membrane protein</topology>
    </subcellularLocation>
</comment>
<evidence type="ECO:0000256" key="2">
    <source>
        <dbReference type="ARBA" id="ARBA00022692"/>
    </source>
</evidence>
<gene>
    <name evidence="6" type="ORF">R9Z33_07440</name>
</gene>
<dbReference type="Proteomes" id="UP001305521">
    <property type="component" value="Chromosome"/>
</dbReference>
<evidence type="ECO:0000313" key="7">
    <source>
        <dbReference type="Proteomes" id="UP001305521"/>
    </source>
</evidence>
<accession>A0ABZ0PLU2</accession>
<name>A0ABZ0PLU2_9PROT</name>
<protein>
    <submittedName>
        <fullName evidence="6">Translocation/assembly module TamB domain-containing protein</fullName>
    </submittedName>
</protein>
<evidence type="ECO:0000259" key="5">
    <source>
        <dbReference type="Pfam" id="PF04357"/>
    </source>
</evidence>
<organism evidence="6 7">
    <name type="scientific">Sediminicoccus rosea</name>
    <dbReference type="NCBI Taxonomy" id="1225128"/>
    <lineage>
        <taxon>Bacteria</taxon>
        <taxon>Pseudomonadati</taxon>
        <taxon>Pseudomonadota</taxon>
        <taxon>Alphaproteobacteria</taxon>
        <taxon>Acetobacterales</taxon>
        <taxon>Roseomonadaceae</taxon>
        <taxon>Sediminicoccus</taxon>
    </lineage>
</organism>
<evidence type="ECO:0000256" key="4">
    <source>
        <dbReference type="ARBA" id="ARBA00023136"/>
    </source>
</evidence>
<dbReference type="RefSeq" id="WP_318650672.1">
    <property type="nucleotide sequence ID" value="NZ_CP137852.1"/>
</dbReference>
<proteinExistence type="predicted"/>
<evidence type="ECO:0000256" key="1">
    <source>
        <dbReference type="ARBA" id="ARBA00004167"/>
    </source>
</evidence>
<keyword evidence="3" id="KW-1133">Transmembrane helix</keyword>
<dbReference type="PANTHER" id="PTHR36985:SF1">
    <property type="entry name" value="TRANSLOCATION AND ASSEMBLY MODULE SUBUNIT TAMB"/>
    <property type="match status" value="1"/>
</dbReference>
<dbReference type="PANTHER" id="PTHR36985">
    <property type="entry name" value="TRANSLOCATION AND ASSEMBLY MODULE SUBUNIT TAMB"/>
    <property type="match status" value="1"/>
</dbReference>
<keyword evidence="7" id="KW-1185">Reference proteome</keyword>
<dbReference type="Pfam" id="PF04357">
    <property type="entry name" value="TamB"/>
    <property type="match status" value="1"/>
</dbReference>
<dbReference type="EMBL" id="CP137852">
    <property type="protein sequence ID" value="WPB86703.1"/>
    <property type="molecule type" value="Genomic_DNA"/>
</dbReference>
<keyword evidence="4" id="KW-0472">Membrane</keyword>
<sequence length="1218" mass="125021">MLRLLLVLLLVPVLALGALLTPWGTSWGLGFAAGFVPGLRVEGISGPLPGRLAVAQLSLGDAEGPWLEVEDAELRLAWRELFAGRLRLEAVTARRIALHRLPPAAPAEPAPLAMPQLPNLPLPIRIERLALTRLELGAPVLGQAAALSLNGDLGLEAARLAADLTLQRLDAPGSARLALGLDGQTLQARINASEPPGGLVATLAGLPAAPFQLDLTLDGPASGAAWSLDARLGEAAARFTGQARLSPAGEIALEWAGTATPAGLLPPEFAPLAATLRLDAALARAPDGALTLHRLALSAPAGEASAEGRLGADESLQARFRFTAAPPTTFATWLPEGLGWRALRAEGSVTGRLAAPALDVTLLAEGPQGLGQADAWLGESLRLHAAITPARIEAELTGERLATRLAGPIQAPLDVTFTLTAQDPPGLGGAISAEGRLTGTPAAPQIQARLTADRLEAEGQALDAVRLTAEASLTAARVTAEGRFRDRPLNLDLSARREGDALHLDRLEARFAEATLTGQAQGNLPAGPFSGELRLDAPDLAALELGLAGRLSAELSATARPEAGGWAAQGIRLRLTGANLGTPAFRAGVEAEAEGSLEALEFRLGVTAPEGGLNLAGQLALAGETARVTLNRLEARTGQDALSLAAPARLTITHAGDVALEPARLTSRRGGALSLQGGLQGGRIQGRAELSALPLAPYAGGAVTGTASAQATAAGTLAAPQIEASLRAEGLRVPTAPQLPPGQLTATARLQGEGLRAEARLTAGPSVQLDLTAQQPRGIGPRLPFEAALRGRLDLGALARPFLAGGADRVAGRLALDLRASGTPEAPVLAGGATLSEGSYANPLYGTRVEGIAARLTAQGQRVVVESLTGRTGGGGTLSAQGWVDPLGEGLPAEFRLRAEAARPIGGTLGDAVVDADLRLNGPLLSGGSLGGRVTLRRAELRIPESLPSSVASLAPVRQIGPMPPGRPAPAPPPPPVKAPSLPMTLDLTIAAPRALFLRGRGLEAELGGELTLRGTVAAPIPSGGFRLRRGSFDLAGRRLEFTRGVIGFDSASFSPSLDFLATARSRTHTINLTITGSPATPVIQVTAEPELPQDEALARLLFDRETGRLSPFEIVTITQAAAQLAGLPTPGLNAMDRLRRGLGLDRLGVGSDGAGRAALEAGGYVAPGVYLGIRQGTAGGTPGVGVQVELTPRLRLEGETSTGPAGDRLGITWEREY</sequence>
<feature type="domain" description="Translocation and assembly module TamB C-terminal" evidence="5">
    <location>
        <begin position="867"/>
        <end position="1218"/>
    </location>
</feature>
<dbReference type="InterPro" id="IPR007452">
    <property type="entry name" value="TamB_C"/>
</dbReference>
<evidence type="ECO:0000256" key="3">
    <source>
        <dbReference type="ARBA" id="ARBA00022989"/>
    </source>
</evidence>
<keyword evidence="2" id="KW-0812">Transmembrane</keyword>
<reference evidence="6 7" key="1">
    <citation type="submission" date="2023-11" db="EMBL/GenBank/DDBJ databases">
        <title>Arctic aerobic anoxygenic photoheterotroph Sediminicoccus rosea KRV36 adapts its photosynthesis to long days of polar summer.</title>
        <authorList>
            <person name="Tomasch J."/>
            <person name="Kopejtka K."/>
            <person name="Bily T."/>
            <person name="Gardiner A.T."/>
            <person name="Gardian Z."/>
            <person name="Shivaramu S."/>
            <person name="Koblizek M."/>
            <person name="Engelhardt F."/>
            <person name="Kaftan D."/>
        </authorList>
    </citation>
    <scope>NUCLEOTIDE SEQUENCE [LARGE SCALE GENOMIC DNA]</scope>
    <source>
        <strain evidence="6 7">R-30</strain>
    </source>
</reference>
<evidence type="ECO:0000313" key="6">
    <source>
        <dbReference type="EMBL" id="WPB86703.1"/>
    </source>
</evidence>